<dbReference type="AlphaFoldDB" id="A0A2S9IWU4"/>
<keyword evidence="4" id="KW-1185">Reference proteome</keyword>
<keyword evidence="3" id="KW-0418">Kinase</keyword>
<keyword evidence="1" id="KW-0472">Membrane</keyword>
<dbReference type="PANTHER" id="PTHR34220:SF7">
    <property type="entry name" value="SENSOR HISTIDINE KINASE YPDA"/>
    <property type="match status" value="1"/>
</dbReference>
<evidence type="ECO:0000313" key="3">
    <source>
        <dbReference type="EMBL" id="PRD45003.1"/>
    </source>
</evidence>
<dbReference type="GO" id="GO:0000155">
    <property type="term" value="F:phosphorelay sensor kinase activity"/>
    <property type="evidence" value="ECO:0007669"/>
    <property type="project" value="InterPro"/>
</dbReference>
<dbReference type="PANTHER" id="PTHR34220">
    <property type="entry name" value="SENSOR HISTIDINE KINASE YPDA"/>
    <property type="match status" value="1"/>
</dbReference>
<dbReference type="EMBL" id="PVBQ01000023">
    <property type="protein sequence ID" value="PRD45003.1"/>
    <property type="molecule type" value="Genomic_DNA"/>
</dbReference>
<reference evidence="3 4" key="1">
    <citation type="submission" date="2018-02" db="EMBL/GenBank/DDBJ databases">
        <title>The draft genome of Sphingobacterium sp. 5JN-11.</title>
        <authorList>
            <person name="Liu L."/>
            <person name="Li L."/>
            <person name="Liang L."/>
            <person name="Zhang X."/>
            <person name="Wang T."/>
        </authorList>
    </citation>
    <scope>NUCLEOTIDE SEQUENCE [LARGE SCALE GENOMIC DNA]</scope>
    <source>
        <strain evidence="3 4">5JN-11</strain>
    </source>
</reference>
<dbReference type="OrthoDB" id="9792992at2"/>
<accession>A0A2S9IWU4</accession>
<proteinExistence type="predicted"/>
<feature type="transmembrane region" description="Helical" evidence="1">
    <location>
        <begin position="85"/>
        <end position="105"/>
    </location>
</feature>
<comment type="caution">
    <text evidence="3">The sequence shown here is derived from an EMBL/GenBank/DDBJ whole genome shotgun (WGS) entry which is preliminary data.</text>
</comment>
<gene>
    <name evidence="3" type="ORF">C5745_18725</name>
</gene>
<evidence type="ECO:0000259" key="2">
    <source>
        <dbReference type="Pfam" id="PF06580"/>
    </source>
</evidence>
<dbReference type="Proteomes" id="UP000239711">
    <property type="component" value="Unassembled WGS sequence"/>
</dbReference>
<keyword evidence="3" id="KW-0808">Transferase</keyword>
<dbReference type="InterPro" id="IPR050640">
    <property type="entry name" value="Bact_2-comp_sensor_kinase"/>
</dbReference>
<dbReference type="Pfam" id="PF06580">
    <property type="entry name" value="His_kinase"/>
    <property type="match status" value="1"/>
</dbReference>
<evidence type="ECO:0000313" key="4">
    <source>
        <dbReference type="Proteomes" id="UP000239711"/>
    </source>
</evidence>
<organism evidence="3 4">
    <name type="scientific">Sphingobacterium haloxyli</name>
    <dbReference type="NCBI Taxonomy" id="2100533"/>
    <lineage>
        <taxon>Bacteria</taxon>
        <taxon>Pseudomonadati</taxon>
        <taxon>Bacteroidota</taxon>
        <taxon>Sphingobacteriia</taxon>
        <taxon>Sphingobacteriales</taxon>
        <taxon>Sphingobacteriaceae</taxon>
        <taxon>Sphingobacterium</taxon>
    </lineage>
</organism>
<feature type="transmembrane region" description="Helical" evidence="1">
    <location>
        <begin position="125"/>
        <end position="149"/>
    </location>
</feature>
<evidence type="ECO:0000256" key="1">
    <source>
        <dbReference type="SAM" id="Phobius"/>
    </source>
</evidence>
<dbReference type="InterPro" id="IPR010559">
    <property type="entry name" value="Sig_transdc_His_kin_internal"/>
</dbReference>
<feature type="domain" description="Signal transduction histidine kinase internal region" evidence="2">
    <location>
        <begin position="170"/>
        <end position="245"/>
    </location>
</feature>
<name>A0A2S9IWU4_9SPHI</name>
<sequence>MKNRTISTNVISSFLVDGKYRVYRHLALQAVILMISIGVFFDAPDKLNLSVNRFYGWVSYHLFMNMLVYFNSFVLFPRFLAKNKLVAYAISVILFTIFALVVMVILQELFYDIAVTRQQPSGVAIFFSITSSMLSVLLFLGGISALLLFKQWIFNNRRIDDLRQATSQSQLSFLKSQINPHFLFNMINNASILVDYEPTTASGVLATLDNMLHYQFNIGMQNRTSLKADVTFLNDFLSLEKMRRDEFEYILTIERTISDIEVPPLLFIPFVENAVKHSADTKSSYVHVTFTMENSCLFFKCDNSKPLKPVEFEAGGLGLVNIRRRLDLLFANDYELDIVETEVTYSVNLELNLL</sequence>
<keyword evidence="1" id="KW-0812">Transmembrane</keyword>
<feature type="transmembrane region" description="Helical" evidence="1">
    <location>
        <begin position="54"/>
        <end position="76"/>
    </location>
</feature>
<feature type="transmembrane region" description="Helical" evidence="1">
    <location>
        <begin position="21"/>
        <end position="42"/>
    </location>
</feature>
<protein>
    <submittedName>
        <fullName evidence="3">Histidine kinase</fullName>
    </submittedName>
</protein>
<dbReference type="GO" id="GO:0016020">
    <property type="term" value="C:membrane"/>
    <property type="evidence" value="ECO:0007669"/>
    <property type="project" value="InterPro"/>
</dbReference>
<dbReference type="RefSeq" id="WP_105718548.1">
    <property type="nucleotide sequence ID" value="NZ_PVBQ01000023.1"/>
</dbReference>
<keyword evidence="1" id="KW-1133">Transmembrane helix</keyword>